<feature type="domain" description="N-acetyltransferase" evidence="1">
    <location>
        <begin position="82"/>
        <end position="244"/>
    </location>
</feature>
<dbReference type="SUPFAM" id="SSF55729">
    <property type="entry name" value="Acyl-CoA N-acyltransferases (Nat)"/>
    <property type="match status" value="1"/>
</dbReference>
<dbReference type="AlphaFoldDB" id="A0A0D6JNV8"/>
<keyword evidence="2" id="KW-0808">Transferase</keyword>
<protein>
    <submittedName>
        <fullName evidence="2">Mycothiol acetyltransferase</fullName>
    </submittedName>
</protein>
<accession>A0A0D6JNV8</accession>
<dbReference type="RefSeq" id="WP_089777437.1">
    <property type="nucleotide sequence ID" value="NZ_CABLRR010000002.1"/>
</dbReference>
<dbReference type="InterPro" id="IPR036388">
    <property type="entry name" value="WH-like_DNA-bd_sf"/>
</dbReference>
<dbReference type="PROSITE" id="PS51186">
    <property type="entry name" value="GNAT"/>
    <property type="match status" value="1"/>
</dbReference>
<dbReference type="GO" id="GO:0016747">
    <property type="term" value="F:acyltransferase activity, transferring groups other than amino-acyl groups"/>
    <property type="evidence" value="ECO:0007669"/>
    <property type="project" value="InterPro"/>
</dbReference>
<proteinExistence type="predicted"/>
<dbReference type="InterPro" id="IPR016181">
    <property type="entry name" value="Acyl_CoA_acyltransferase"/>
</dbReference>
<dbReference type="SUPFAM" id="SSF46785">
    <property type="entry name" value="Winged helix' DNA-binding domain"/>
    <property type="match status" value="1"/>
</dbReference>
<reference evidence="3" key="1">
    <citation type="submission" date="2015-03" db="EMBL/GenBank/DDBJ databases">
        <authorList>
            <person name="Urmite Genomes"/>
        </authorList>
    </citation>
    <scope>NUCLEOTIDE SEQUENCE [LARGE SCALE GENOMIC DNA]</scope>
    <source>
        <strain evidence="3">Arc-Hr</strain>
    </source>
</reference>
<evidence type="ECO:0000259" key="1">
    <source>
        <dbReference type="PROSITE" id="PS51186"/>
    </source>
</evidence>
<keyword evidence="3" id="KW-1185">Reference proteome</keyword>
<evidence type="ECO:0000313" key="2">
    <source>
        <dbReference type="EMBL" id="CQR49539.1"/>
    </source>
</evidence>
<gene>
    <name evidence="2" type="primary">mshD_4</name>
    <name evidence="2" type="ORF">BN996_01001</name>
</gene>
<dbReference type="OrthoDB" id="55684at2157"/>
<dbReference type="PANTHER" id="PTHR43072:SF52">
    <property type="entry name" value="GCN5-RELATED N-ACETYLTRANSFERASE"/>
    <property type="match status" value="1"/>
</dbReference>
<dbReference type="Proteomes" id="UP000198902">
    <property type="component" value="Unassembled WGS sequence"/>
</dbReference>
<dbReference type="Gene3D" id="3.40.630.30">
    <property type="match status" value="1"/>
</dbReference>
<name>A0A0D6JNV8_9EURY</name>
<dbReference type="Gene3D" id="1.10.10.10">
    <property type="entry name" value="Winged helix-like DNA-binding domain superfamily/Winged helix DNA-binding domain"/>
    <property type="match status" value="1"/>
</dbReference>
<dbReference type="PANTHER" id="PTHR43072">
    <property type="entry name" value="N-ACETYLTRANSFERASE"/>
    <property type="match status" value="1"/>
</dbReference>
<dbReference type="InterPro" id="IPR000182">
    <property type="entry name" value="GNAT_dom"/>
</dbReference>
<dbReference type="InterPro" id="IPR036390">
    <property type="entry name" value="WH_DNA-bd_sf"/>
</dbReference>
<organism evidence="2 3">
    <name type="scientific">Haloferax massiliensis</name>
    <dbReference type="NCBI Taxonomy" id="1476858"/>
    <lineage>
        <taxon>Archaea</taxon>
        <taxon>Methanobacteriati</taxon>
        <taxon>Methanobacteriota</taxon>
        <taxon>Stenosarchaea group</taxon>
        <taxon>Halobacteria</taxon>
        <taxon>Halobacteriales</taxon>
        <taxon>Haloferacaceae</taxon>
        <taxon>Haloferax</taxon>
    </lineage>
</organism>
<dbReference type="CDD" id="cd04301">
    <property type="entry name" value="NAT_SF"/>
    <property type="match status" value="1"/>
</dbReference>
<sequence>MEVTDSLNFGHKDRKDIYEYIERNGTVREDEVRRALNFEPAALGAHLTVLRRDGYIRKVGNHVEVAYAPGEEETVELGDLDVTIRIAQNVDLESLVDAIHEVADEGRYIEAETVADLLDHEEVVLRHNEVSSRMVFVATVGDELAGWVHLDLPEAEKLSHTAVLTVGTRPEFRGNGIGSRLLDRGVDWARERGFEKLYNSIPATNEEAIAFLEGHGWETEAVRDGHYKIDGDYVDEVMMAVSLR</sequence>
<evidence type="ECO:0000313" key="3">
    <source>
        <dbReference type="Proteomes" id="UP000198902"/>
    </source>
</evidence>
<dbReference type="Pfam" id="PF00583">
    <property type="entry name" value="Acetyltransf_1"/>
    <property type="match status" value="1"/>
</dbReference>
<dbReference type="EMBL" id="CSTE01000002">
    <property type="protein sequence ID" value="CQR49539.1"/>
    <property type="molecule type" value="Genomic_DNA"/>
</dbReference>